<dbReference type="EMBL" id="JBHSMQ010000001">
    <property type="protein sequence ID" value="MFC5453817.1"/>
    <property type="molecule type" value="Genomic_DNA"/>
</dbReference>
<organism evidence="1 2">
    <name type="scientific">Prosthecobacter fluviatilis</name>
    <dbReference type="NCBI Taxonomy" id="445931"/>
    <lineage>
        <taxon>Bacteria</taxon>
        <taxon>Pseudomonadati</taxon>
        <taxon>Verrucomicrobiota</taxon>
        <taxon>Verrucomicrobiia</taxon>
        <taxon>Verrucomicrobiales</taxon>
        <taxon>Verrucomicrobiaceae</taxon>
        <taxon>Prosthecobacter</taxon>
    </lineage>
</organism>
<evidence type="ECO:0000313" key="1">
    <source>
        <dbReference type="EMBL" id="MFC5453817.1"/>
    </source>
</evidence>
<accession>A0ABW0KME5</accession>
<keyword evidence="2" id="KW-1185">Reference proteome</keyword>
<protein>
    <submittedName>
        <fullName evidence="1">Uncharacterized protein</fullName>
    </submittedName>
</protein>
<dbReference type="Proteomes" id="UP001596052">
    <property type="component" value="Unassembled WGS sequence"/>
</dbReference>
<evidence type="ECO:0000313" key="2">
    <source>
        <dbReference type="Proteomes" id="UP001596052"/>
    </source>
</evidence>
<name>A0ABW0KME5_9BACT</name>
<comment type="caution">
    <text evidence="1">The sequence shown here is derived from an EMBL/GenBank/DDBJ whole genome shotgun (WGS) entry which is preliminary data.</text>
</comment>
<gene>
    <name evidence="1" type="ORF">ACFQDI_03015</name>
</gene>
<proteinExistence type="predicted"/>
<reference evidence="2" key="1">
    <citation type="journal article" date="2019" name="Int. J. Syst. Evol. Microbiol.">
        <title>The Global Catalogue of Microorganisms (GCM) 10K type strain sequencing project: providing services to taxonomists for standard genome sequencing and annotation.</title>
        <authorList>
            <consortium name="The Broad Institute Genomics Platform"/>
            <consortium name="The Broad Institute Genome Sequencing Center for Infectious Disease"/>
            <person name="Wu L."/>
            <person name="Ma J."/>
        </authorList>
    </citation>
    <scope>NUCLEOTIDE SEQUENCE [LARGE SCALE GENOMIC DNA]</scope>
    <source>
        <strain evidence="2">CGMCC 4.1469</strain>
    </source>
</reference>
<sequence length="186" mass="21270">MLEKLKQIYTRPDERQAVEWLCDPSGYPSLQPQDARNFILQLYVMPSFRPMMSWTLFQQPDAAFMVRRVRWDFIADYQAKSCGLTIKLPTTYGADALCPPGLVSSALEELSSLSVPAFDAASCFGIDGVTYGFRRQSFSQTFEFSWWCESPKGCEAVAAWYHRFTEQLEDILPAHADQFRLSAIRP</sequence>
<dbReference type="RefSeq" id="WP_377163264.1">
    <property type="nucleotide sequence ID" value="NZ_JBHSMQ010000001.1"/>
</dbReference>